<feature type="region of interest" description="Disordered" evidence="1">
    <location>
        <begin position="156"/>
        <end position="205"/>
    </location>
</feature>
<dbReference type="AlphaFoldDB" id="A0A2U2DG99"/>
<name>A0A2U2DG99_9HYPH</name>
<protein>
    <recommendedName>
        <fullName evidence="4">DUF669 domain-containing protein</fullName>
    </recommendedName>
</protein>
<dbReference type="OrthoDB" id="5220at2"/>
<feature type="compositionally biased region" description="Low complexity" evidence="1">
    <location>
        <begin position="174"/>
        <end position="205"/>
    </location>
</feature>
<dbReference type="Proteomes" id="UP000245252">
    <property type="component" value="Unassembled WGS sequence"/>
</dbReference>
<reference evidence="2 3" key="1">
    <citation type="submission" date="2018-05" db="EMBL/GenBank/DDBJ databases">
        <title>The draft genome of strain NS-104.</title>
        <authorList>
            <person name="Hang P."/>
            <person name="Jiang J."/>
        </authorList>
    </citation>
    <scope>NUCLEOTIDE SEQUENCE [LARGE SCALE GENOMIC DNA]</scope>
    <source>
        <strain evidence="2 3">NS-104</strain>
    </source>
</reference>
<accession>A0A2U2DG99</accession>
<evidence type="ECO:0000313" key="2">
    <source>
        <dbReference type="EMBL" id="PWE52320.1"/>
    </source>
</evidence>
<dbReference type="EMBL" id="QFBC01000028">
    <property type="protein sequence ID" value="PWE52320.1"/>
    <property type="molecule type" value="Genomic_DNA"/>
</dbReference>
<gene>
    <name evidence="2" type="ORF">DEM27_31770</name>
</gene>
<evidence type="ECO:0008006" key="4">
    <source>
        <dbReference type="Google" id="ProtNLM"/>
    </source>
</evidence>
<evidence type="ECO:0000313" key="3">
    <source>
        <dbReference type="Proteomes" id="UP000245252"/>
    </source>
</evidence>
<dbReference type="RefSeq" id="WP_109462243.1">
    <property type="nucleotide sequence ID" value="NZ_QFBC01000028.1"/>
</dbReference>
<keyword evidence="3" id="KW-1185">Reference proteome</keyword>
<comment type="caution">
    <text evidence="2">The sequence shown here is derived from an EMBL/GenBank/DDBJ whole genome shotgun (WGS) entry which is preliminary data.</text>
</comment>
<organism evidence="2 3">
    <name type="scientific">Metarhizobium album</name>
    <dbReference type="NCBI Taxonomy" id="2182425"/>
    <lineage>
        <taxon>Bacteria</taxon>
        <taxon>Pseudomonadati</taxon>
        <taxon>Pseudomonadota</taxon>
        <taxon>Alphaproteobacteria</taxon>
        <taxon>Hyphomicrobiales</taxon>
        <taxon>Rhizobiaceae</taxon>
        <taxon>Metarhizobium</taxon>
    </lineage>
</organism>
<evidence type="ECO:0000256" key="1">
    <source>
        <dbReference type="SAM" id="MobiDB-lite"/>
    </source>
</evidence>
<proteinExistence type="predicted"/>
<sequence>MAKLGFDYEVDFENTDKQGGGGLIPHSYCRIWAEAIELKPTNDTKGYQAEITFEVQEPEDLKGKKFWAYWTIVHADGFNHGQYKYGKPQFDRLGRAVDVNITGDTDTDELLFKSFVAEIEIQEGGPKADGSGNYKDKNQIARFFFEDAAAKEPVPQLGLIGDGTAKRPPFKSGAARTPANDNRPAAARPAPAAAAGGAKKNPWSK</sequence>